<accession>A0ABN8L8C7</accession>
<dbReference type="Gene3D" id="3.30.40.10">
    <property type="entry name" value="Zinc/RING finger domain, C3HC4 (zinc finger)"/>
    <property type="match status" value="1"/>
</dbReference>
<dbReference type="CDD" id="cd15489">
    <property type="entry name" value="PHD_SF"/>
    <property type="match status" value="1"/>
</dbReference>
<protein>
    <recommendedName>
        <fullName evidence="4">PHD-type domain-containing protein</fullName>
    </recommendedName>
</protein>
<evidence type="ECO:0000313" key="3">
    <source>
        <dbReference type="Proteomes" id="UP001153292"/>
    </source>
</evidence>
<evidence type="ECO:0008006" key="4">
    <source>
        <dbReference type="Google" id="ProtNLM"/>
    </source>
</evidence>
<name>A0ABN8L8C7_CHISP</name>
<organism evidence="2 3">
    <name type="scientific">Chilo suppressalis</name>
    <name type="common">Asiatic rice borer moth</name>
    <dbReference type="NCBI Taxonomy" id="168631"/>
    <lineage>
        <taxon>Eukaryota</taxon>
        <taxon>Metazoa</taxon>
        <taxon>Ecdysozoa</taxon>
        <taxon>Arthropoda</taxon>
        <taxon>Hexapoda</taxon>
        <taxon>Insecta</taxon>
        <taxon>Pterygota</taxon>
        <taxon>Neoptera</taxon>
        <taxon>Endopterygota</taxon>
        <taxon>Lepidoptera</taxon>
        <taxon>Glossata</taxon>
        <taxon>Ditrysia</taxon>
        <taxon>Pyraloidea</taxon>
        <taxon>Crambidae</taxon>
        <taxon>Crambinae</taxon>
        <taxon>Chilo</taxon>
    </lineage>
</organism>
<evidence type="ECO:0000313" key="2">
    <source>
        <dbReference type="EMBL" id="CAH2991689.1"/>
    </source>
</evidence>
<evidence type="ECO:0000256" key="1">
    <source>
        <dbReference type="SAM" id="MobiDB-lite"/>
    </source>
</evidence>
<dbReference type="SUPFAM" id="SSF57903">
    <property type="entry name" value="FYVE/PHD zinc finger"/>
    <property type="match status" value="1"/>
</dbReference>
<dbReference type="EMBL" id="OU963901">
    <property type="protein sequence ID" value="CAH2991689.1"/>
    <property type="molecule type" value="Genomic_DNA"/>
</dbReference>
<reference evidence="2" key="1">
    <citation type="submission" date="2021-12" db="EMBL/GenBank/DDBJ databases">
        <authorList>
            <person name="King R."/>
        </authorList>
    </citation>
    <scope>NUCLEOTIDE SEQUENCE</scope>
</reference>
<feature type="region of interest" description="Disordered" evidence="1">
    <location>
        <begin position="276"/>
        <end position="299"/>
    </location>
</feature>
<keyword evidence="3" id="KW-1185">Reference proteome</keyword>
<dbReference type="InterPro" id="IPR013083">
    <property type="entry name" value="Znf_RING/FYVE/PHD"/>
</dbReference>
<gene>
    <name evidence="2" type="ORF">CHILSU_LOCUS10740</name>
</gene>
<sequence>MPNYCSACNNKVTSARKMQCSQVKCGKVYDLVCLGFKQKDFDLFTEEYKRLWVCPECVNTKPKHFDCNTPVRALDQLMITPNSESNVTIQRGCRSKQSDGLSVDFEKRFMAEIREMRLELTNRMDTQDTTIKCIKDLCYSTRQDLQEFKSDFESFLNQHSIPSNSIHTQFTALCNRFESSVNKLEYNTNHKTPDHTAGKLLTATTATDTDIIASASTLKTAEKMQRGATKSAKKFFGDASQSEHQSVNDVQNLETTRVSKKSGADLGEWKATDMRNAKHSTKTKTTNKQETRKQGKNTTENESMINEFVLTPVKEISEINNVSLRSEKIQSTEVKRGKNTELVNIKGQERNKILHVWRLTPDTTVEMLSSHVKMMCGSEIIIRIEKIRHKTQRNYSSFIITLPEKYYDKLCQPEVWPVNVEFAEWVWFRRATNLPIDKV</sequence>
<proteinExistence type="predicted"/>
<dbReference type="Proteomes" id="UP001153292">
    <property type="component" value="Chromosome 8"/>
</dbReference>
<dbReference type="InterPro" id="IPR011011">
    <property type="entry name" value="Znf_FYVE_PHD"/>
</dbReference>